<gene>
    <name evidence="2" type="ORF">HMPREF1544_04114</name>
</gene>
<dbReference type="SUPFAM" id="SSF81383">
    <property type="entry name" value="F-box domain"/>
    <property type="match status" value="1"/>
</dbReference>
<dbReference type="Proteomes" id="UP000014254">
    <property type="component" value="Unassembled WGS sequence"/>
</dbReference>
<organism evidence="2 3">
    <name type="scientific">Mucor circinelloides f. circinelloides (strain 1006PhL)</name>
    <name type="common">Mucormycosis agent</name>
    <name type="synonym">Calyptromyces circinelloides</name>
    <dbReference type="NCBI Taxonomy" id="1220926"/>
    <lineage>
        <taxon>Eukaryota</taxon>
        <taxon>Fungi</taxon>
        <taxon>Fungi incertae sedis</taxon>
        <taxon>Mucoromycota</taxon>
        <taxon>Mucoromycotina</taxon>
        <taxon>Mucoromycetes</taxon>
        <taxon>Mucorales</taxon>
        <taxon>Mucorineae</taxon>
        <taxon>Mucoraceae</taxon>
        <taxon>Mucor</taxon>
    </lineage>
</organism>
<evidence type="ECO:0000259" key="1">
    <source>
        <dbReference type="Pfam" id="PF12937"/>
    </source>
</evidence>
<accession>S2JKU9</accession>
<dbReference type="Pfam" id="PF12937">
    <property type="entry name" value="F-box-like"/>
    <property type="match status" value="1"/>
</dbReference>
<dbReference type="SUPFAM" id="SSF52058">
    <property type="entry name" value="L domain-like"/>
    <property type="match status" value="1"/>
</dbReference>
<sequence length="341" mass="39098">MDTLPVELWYHIANHINKPADLGKCRLVCKSWNSFAEVAMLTTQIRIRTDFHAWKLYSYLKKKPDMAQHIKHLTIVAPHLTDTNGKAFIHLLSLAITPKIEIVDGIVGLDIIYKKLTEIVRSSHVPITKIKMIPIPMNYNQAYMNAMLGFKHTLRELVLNFNNIPIDWDLIYRLDEVEKLTSLTLTGDTYNITLTNTILKRCSNLTELDINVCFSDPIVLNRNSVHWWSSRNNVEKVYSLRVLRFGVNARSDLLEYLVYKFPCIQTVHLTTNNVNATEYLLFKNDGFVKDLLKTCPTCIIHCYKHKSENIGRLIGSLAESHGTIAVKATNNGRKVFIKACL</sequence>
<proteinExistence type="predicted"/>
<dbReference type="InterPro" id="IPR036047">
    <property type="entry name" value="F-box-like_dom_sf"/>
</dbReference>
<dbReference type="AlphaFoldDB" id="S2JKU9"/>
<dbReference type="InParanoid" id="S2JKU9"/>
<protein>
    <recommendedName>
        <fullName evidence="1">F-box domain-containing protein</fullName>
    </recommendedName>
</protein>
<dbReference type="OrthoDB" id="2204313at2759"/>
<dbReference type="Gene3D" id="1.20.1280.50">
    <property type="match status" value="1"/>
</dbReference>
<dbReference type="EMBL" id="KE123940">
    <property type="protein sequence ID" value="EPB89122.1"/>
    <property type="molecule type" value="Genomic_DNA"/>
</dbReference>
<dbReference type="CDD" id="cd09917">
    <property type="entry name" value="F-box_SF"/>
    <property type="match status" value="1"/>
</dbReference>
<dbReference type="Gene3D" id="3.80.10.10">
    <property type="entry name" value="Ribonuclease Inhibitor"/>
    <property type="match status" value="1"/>
</dbReference>
<feature type="domain" description="F-box" evidence="1">
    <location>
        <begin position="2"/>
        <end position="37"/>
    </location>
</feature>
<dbReference type="OMA" id="MAQHIKH"/>
<keyword evidence="3" id="KW-1185">Reference proteome</keyword>
<reference evidence="3" key="1">
    <citation type="submission" date="2013-05" db="EMBL/GenBank/DDBJ databases">
        <title>The Genome sequence of Mucor circinelloides f. circinelloides 1006PhL.</title>
        <authorList>
            <consortium name="The Broad Institute Genomics Platform"/>
            <person name="Cuomo C."/>
            <person name="Earl A."/>
            <person name="Findley K."/>
            <person name="Lee S.C."/>
            <person name="Walker B."/>
            <person name="Young S."/>
            <person name="Zeng Q."/>
            <person name="Gargeya S."/>
            <person name="Fitzgerald M."/>
            <person name="Haas B."/>
            <person name="Abouelleil A."/>
            <person name="Allen A.W."/>
            <person name="Alvarado L."/>
            <person name="Arachchi H.M."/>
            <person name="Berlin A.M."/>
            <person name="Chapman S.B."/>
            <person name="Gainer-Dewar J."/>
            <person name="Goldberg J."/>
            <person name="Griggs A."/>
            <person name="Gujja S."/>
            <person name="Hansen M."/>
            <person name="Howarth C."/>
            <person name="Imamovic A."/>
            <person name="Ireland A."/>
            <person name="Larimer J."/>
            <person name="McCowan C."/>
            <person name="Murphy C."/>
            <person name="Pearson M."/>
            <person name="Poon T.W."/>
            <person name="Priest M."/>
            <person name="Roberts A."/>
            <person name="Saif S."/>
            <person name="Shea T."/>
            <person name="Sisk P."/>
            <person name="Sykes S."/>
            <person name="Wortman J."/>
            <person name="Nusbaum C."/>
            <person name="Birren B."/>
        </authorList>
    </citation>
    <scope>NUCLEOTIDE SEQUENCE [LARGE SCALE GENOMIC DNA]</scope>
    <source>
        <strain evidence="3">1006PhL</strain>
    </source>
</reference>
<evidence type="ECO:0000313" key="3">
    <source>
        <dbReference type="Proteomes" id="UP000014254"/>
    </source>
</evidence>
<dbReference type="InterPro" id="IPR001810">
    <property type="entry name" value="F-box_dom"/>
</dbReference>
<dbReference type="VEuPathDB" id="FungiDB:HMPREF1544_04114"/>
<evidence type="ECO:0000313" key="2">
    <source>
        <dbReference type="EMBL" id="EPB89122.1"/>
    </source>
</evidence>
<name>S2JKU9_MUCC1</name>
<dbReference type="InterPro" id="IPR032675">
    <property type="entry name" value="LRR_dom_sf"/>
</dbReference>